<protein>
    <recommendedName>
        <fullName evidence="5">Probable cysteine desulfurase</fullName>
        <ecNumber evidence="4">2.8.1.7</ecNumber>
    </recommendedName>
</protein>
<evidence type="ECO:0000256" key="1">
    <source>
        <dbReference type="ARBA" id="ARBA00001933"/>
    </source>
</evidence>
<evidence type="ECO:0000256" key="6">
    <source>
        <dbReference type="ARBA" id="ARBA00022679"/>
    </source>
</evidence>
<comment type="catalytic activity">
    <reaction evidence="8">
        <text>(sulfur carrier)-H + L-cysteine = (sulfur carrier)-SH + L-alanine</text>
        <dbReference type="Rhea" id="RHEA:43892"/>
        <dbReference type="Rhea" id="RHEA-COMP:14737"/>
        <dbReference type="Rhea" id="RHEA-COMP:14739"/>
        <dbReference type="ChEBI" id="CHEBI:29917"/>
        <dbReference type="ChEBI" id="CHEBI:35235"/>
        <dbReference type="ChEBI" id="CHEBI:57972"/>
        <dbReference type="ChEBI" id="CHEBI:64428"/>
        <dbReference type="EC" id="2.8.1.7"/>
    </reaction>
</comment>
<dbReference type="InterPro" id="IPR000192">
    <property type="entry name" value="Aminotrans_V_dom"/>
</dbReference>
<evidence type="ECO:0000256" key="5">
    <source>
        <dbReference type="ARBA" id="ARBA00021850"/>
    </source>
</evidence>
<evidence type="ECO:0000256" key="3">
    <source>
        <dbReference type="ARBA" id="ARBA00010447"/>
    </source>
</evidence>
<dbReference type="NCBIfam" id="TIGR01979">
    <property type="entry name" value="sufS"/>
    <property type="match status" value="1"/>
</dbReference>
<dbReference type="Gene3D" id="3.90.1150.10">
    <property type="entry name" value="Aspartate Aminotransferase, domain 1"/>
    <property type="match status" value="1"/>
</dbReference>
<dbReference type="OrthoDB" id="9804366at2"/>
<accession>A0A399D1K7</accession>
<dbReference type="CDD" id="cd06453">
    <property type="entry name" value="SufS_like"/>
    <property type="match status" value="1"/>
</dbReference>
<reference evidence="10 11" key="1">
    <citation type="journal article" date="2015" name="Int. J. Syst. Evol. Microbiol.">
        <title>Mariniphaga sediminis sp. nov., isolated from coastal sediment.</title>
        <authorList>
            <person name="Wang F.Q."/>
            <person name="Shen Q.Y."/>
            <person name="Chen G.J."/>
            <person name="Du Z.J."/>
        </authorList>
    </citation>
    <scope>NUCLEOTIDE SEQUENCE [LARGE SCALE GENOMIC DNA]</scope>
    <source>
        <strain evidence="10 11">SY21</strain>
    </source>
</reference>
<evidence type="ECO:0000256" key="7">
    <source>
        <dbReference type="ARBA" id="ARBA00022898"/>
    </source>
</evidence>
<dbReference type="EC" id="2.8.1.7" evidence="4"/>
<evidence type="ECO:0000256" key="2">
    <source>
        <dbReference type="ARBA" id="ARBA00002824"/>
    </source>
</evidence>
<keyword evidence="6" id="KW-0808">Transferase</keyword>
<dbReference type="AlphaFoldDB" id="A0A399D1K7"/>
<dbReference type="Gene3D" id="3.40.640.10">
    <property type="entry name" value="Type I PLP-dependent aspartate aminotransferase-like (Major domain)"/>
    <property type="match status" value="1"/>
</dbReference>
<dbReference type="PIRSF" id="PIRSF005572">
    <property type="entry name" value="NifS"/>
    <property type="match status" value="1"/>
</dbReference>
<dbReference type="GO" id="GO:0031071">
    <property type="term" value="F:cysteine desulfurase activity"/>
    <property type="evidence" value="ECO:0007669"/>
    <property type="project" value="UniProtKB-EC"/>
</dbReference>
<dbReference type="InterPro" id="IPR010970">
    <property type="entry name" value="Cys_dSase_SufS"/>
</dbReference>
<gene>
    <name evidence="10" type="ORF">D1164_08895</name>
</gene>
<dbReference type="PANTHER" id="PTHR43586">
    <property type="entry name" value="CYSTEINE DESULFURASE"/>
    <property type="match status" value="1"/>
</dbReference>
<dbReference type="Proteomes" id="UP000266441">
    <property type="component" value="Unassembled WGS sequence"/>
</dbReference>
<dbReference type="SUPFAM" id="SSF53383">
    <property type="entry name" value="PLP-dependent transferases"/>
    <property type="match status" value="1"/>
</dbReference>
<keyword evidence="7" id="KW-0663">Pyridoxal phosphate</keyword>
<comment type="function">
    <text evidence="2">Catalyzes the removal of elemental sulfur and selenium atoms from L-cysteine, L-cystine, L-selenocysteine, and L-selenocystine to produce L-alanine.</text>
</comment>
<dbReference type="Pfam" id="PF00266">
    <property type="entry name" value="Aminotran_5"/>
    <property type="match status" value="1"/>
</dbReference>
<evidence type="ECO:0000256" key="8">
    <source>
        <dbReference type="ARBA" id="ARBA00050776"/>
    </source>
</evidence>
<comment type="caution">
    <text evidence="10">The sequence shown here is derived from an EMBL/GenBank/DDBJ whole genome shotgun (WGS) entry which is preliminary data.</text>
</comment>
<dbReference type="InterPro" id="IPR015424">
    <property type="entry name" value="PyrdxlP-dep_Trfase"/>
</dbReference>
<dbReference type="InterPro" id="IPR015422">
    <property type="entry name" value="PyrdxlP-dep_Trfase_small"/>
</dbReference>
<comment type="cofactor">
    <cofactor evidence="1">
        <name>pyridoxal 5'-phosphate</name>
        <dbReference type="ChEBI" id="CHEBI:597326"/>
    </cofactor>
</comment>
<evidence type="ECO:0000256" key="4">
    <source>
        <dbReference type="ARBA" id="ARBA00012239"/>
    </source>
</evidence>
<sequence>MNYDIHKIRSYFPVLKQKVYNKPVIYFDNAASAQKPVQVLMQQERLHNDFYGNIHRASHYMADKATEEFEGVRDKVQQFIHAENREEIIFTKGTTESVNLVATSFGEQFLSPGSEIIVSEMEHHSNIVPWQIIALNKGAKVVKLPFSDSGELQTGLLPELINSKTKLIAVAHVSNVLGTINPVAQIIETAHQRDIPVFVDGAQAIQHIPVDVQALDADFYAFSAHKMYGPNGVGVLYGKKKWLEQMPPYQGGGEMISEVSFEKTTFSEIPFKFEAGTPNITGVIAFGAAIDLLQETGLENIAGWEQELLTYATRKLKEIPGMQIYGEAPHKSGVISFNIEGIHAFDLGTMIDKMGVALRTGHHCADPVMQRYNIQGTVRISFGMYNTIEEIDLFIKALNKVRLMFGQVAT</sequence>
<evidence type="ECO:0000259" key="9">
    <source>
        <dbReference type="Pfam" id="PF00266"/>
    </source>
</evidence>
<dbReference type="EMBL" id="QWET01000005">
    <property type="protein sequence ID" value="RIH65764.1"/>
    <property type="molecule type" value="Genomic_DNA"/>
</dbReference>
<name>A0A399D1K7_9BACT</name>
<dbReference type="RefSeq" id="WP_119349606.1">
    <property type="nucleotide sequence ID" value="NZ_JBFHKJ010000033.1"/>
</dbReference>
<evidence type="ECO:0000313" key="11">
    <source>
        <dbReference type="Proteomes" id="UP000266441"/>
    </source>
</evidence>
<dbReference type="InterPro" id="IPR016454">
    <property type="entry name" value="Cysteine_dSase"/>
</dbReference>
<dbReference type="GO" id="GO:0030170">
    <property type="term" value="F:pyridoxal phosphate binding"/>
    <property type="evidence" value="ECO:0007669"/>
    <property type="project" value="InterPro"/>
</dbReference>
<proteinExistence type="inferred from homology"/>
<dbReference type="InterPro" id="IPR015421">
    <property type="entry name" value="PyrdxlP-dep_Trfase_major"/>
</dbReference>
<dbReference type="PANTHER" id="PTHR43586:SF8">
    <property type="entry name" value="CYSTEINE DESULFURASE 1, CHLOROPLASTIC"/>
    <property type="match status" value="1"/>
</dbReference>
<evidence type="ECO:0000313" key="10">
    <source>
        <dbReference type="EMBL" id="RIH65764.1"/>
    </source>
</evidence>
<feature type="domain" description="Aminotransferase class V" evidence="9">
    <location>
        <begin position="25"/>
        <end position="394"/>
    </location>
</feature>
<comment type="similarity">
    <text evidence="3">Belongs to the class-V pyridoxal-phosphate-dependent aminotransferase family. Csd subfamily.</text>
</comment>
<keyword evidence="11" id="KW-1185">Reference proteome</keyword>
<dbReference type="GO" id="GO:0006534">
    <property type="term" value="P:cysteine metabolic process"/>
    <property type="evidence" value="ECO:0007669"/>
    <property type="project" value="InterPro"/>
</dbReference>
<organism evidence="10 11">
    <name type="scientific">Mariniphaga sediminis</name>
    <dbReference type="NCBI Taxonomy" id="1628158"/>
    <lineage>
        <taxon>Bacteria</taxon>
        <taxon>Pseudomonadati</taxon>
        <taxon>Bacteroidota</taxon>
        <taxon>Bacteroidia</taxon>
        <taxon>Marinilabiliales</taxon>
        <taxon>Prolixibacteraceae</taxon>
        <taxon>Mariniphaga</taxon>
    </lineage>
</organism>